<reference evidence="1 2" key="1">
    <citation type="journal article" date="2018" name="Front. Plant Sci.">
        <title>Red Clover (Trifolium pratense) and Zigzag Clover (T. medium) - A Picture of Genomic Similarities and Differences.</title>
        <authorList>
            <person name="Dluhosova J."/>
            <person name="Istvanek J."/>
            <person name="Nedelnik J."/>
            <person name="Repkova J."/>
        </authorList>
    </citation>
    <scope>NUCLEOTIDE SEQUENCE [LARGE SCALE GENOMIC DNA]</scope>
    <source>
        <strain evidence="2">cv. 10/8</strain>
        <tissue evidence="1">Leaf</tissue>
    </source>
</reference>
<comment type="caution">
    <text evidence="1">The sequence shown here is derived from an EMBL/GenBank/DDBJ whole genome shotgun (WGS) entry which is preliminary data.</text>
</comment>
<protein>
    <submittedName>
        <fullName evidence="1">Uncharacterized protein</fullName>
    </submittedName>
</protein>
<dbReference type="EMBL" id="LXQA011397645">
    <property type="protein sequence ID" value="MCI95826.1"/>
    <property type="molecule type" value="Genomic_DNA"/>
</dbReference>
<evidence type="ECO:0000313" key="1">
    <source>
        <dbReference type="EMBL" id="MCI95826.1"/>
    </source>
</evidence>
<sequence>MQPLGCGTQVVHIRAGDSASGVKRSFPCVKR</sequence>
<dbReference type="AlphaFoldDB" id="A0A392W616"/>
<organism evidence="1 2">
    <name type="scientific">Trifolium medium</name>
    <dbReference type="NCBI Taxonomy" id="97028"/>
    <lineage>
        <taxon>Eukaryota</taxon>
        <taxon>Viridiplantae</taxon>
        <taxon>Streptophyta</taxon>
        <taxon>Embryophyta</taxon>
        <taxon>Tracheophyta</taxon>
        <taxon>Spermatophyta</taxon>
        <taxon>Magnoliopsida</taxon>
        <taxon>eudicotyledons</taxon>
        <taxon>Gunneridae</taxon>
        <taxon>Pentapetalae</taxon>
        <taxon>rosids</taxon>
        <taxon>fabids</taxon>
        <taxon>Fabales</taxon>
        <taxon>Fabaceae</taxon>
        <taxon>Papilionoideae</taxon>
        <taxon>50 kb inversion clade</taxon>
        <taxon>NPAAA clade</taxon>
        <taxon>Hologalegina</taxon>
        <taxon>IRL clade</taxon>
        <taxon>Trifolieae</taxon>
        <taxon>Trifolium</taxon>
    </lineage>
</organism>
<name>A0A392W616_9FABA</name>
<evidence type="ECO:0000313" key="2">
    <source>
        <dbReference type="Proteomes" id="UP000265520"/>
    </source>
</evidence>
<feature type="non-terminal residue" evidence="1">
    <location>
        <position position="31"/>
    </location>
</feature>
<keyword evidence="2" id="KW-1185">Reference proteome</keyword>
<accession>A0A392W616</accession>
<proteinExistence type="predicted"/>
<dbReference type="Proteomes" id="UP000265520">
    <property type="component" value="Unassembled WGS sequence"/>
</dbReference>